<accession>A0AAN5ANN2</accession>
<evidence type="ECO:0000259" key="2">
    <source>
        <dbReference type="Pfam" id="PF04773"/>
    </source>
</evidence>
<keyword evidence="5" id="KW-1185">Reference proteome</keyword>
<feature type="domain" description="FecR protein" evidence="2">
    <location>
        <begin position="124"/>
        <end position="216"/>
    </location>
</feature>
<proteinExistence type="predicted"/>
<dbReference type="Proteomes" id="UP001310022">
    <property type="component" value="Unassembled WGS sequence"/>
</dbReference>
<dbReference type="InterPro" id="IPR032508">
    <property type="entry name" value="FecR_C"/>
</dbReference>
<comment type="caution">
    <text evidence="4">The sequence shown here is derived from an EMBL/GenBank/DDBJ whole genome shotgun (WGS) entry which is preliminary data.</text>
</comment>
<dbReference type="PANTHER" id="PTHR30273:SF2">
    <property type="entry name" value="PROTEIN FECR"/>
    <property type="match status" value="1"/>
</dbReference>
<keyword evidence="1" id="KW-0472">Membrane</keyword>
<dbReference type="PIRSF" id="PIRSF018266">
    <property type="entry name" value="FecR"/>
    <property type="match status" value="1"/>
</dbReference>
<evidence type="ECO:0000256" key="1">
    <source>
        <dbReference type="SAM" id="Phobius"/>
    </source>
</evidence>
<dbReference type="PANTHER" id="PTHR30273">
    <property type="entry name" value="PERIPLASMIC SIGNAL SENSOR AND SIGMA FACTOR ACTIVATOR FECR-RELATED"/>
    <property type="match status" value="1"/>
</dbReference>
<dbReference type="Gene3D" id="3.55.50.30">
    <property type="match status" value="1"/>
</dbReference>
<dbReference type="Gene3D" id="2.60.120.1440">
    <property type="match status" value="1"/>
</dbReference>
<dbReference type="InterPro" id="IPR006860">
    <property type="entry name" value="FecR"/>
</dbReference>
<evidence type="ECO:0000259" key="3">
    <source>
        <dbReference type="Pfam" id="PF16344"/>
    </source>
</evidence>
<dbReference type="Pfam" id="PF04773">
    <property type="entry name" value="FecR"/>
    <property type="match status" value="1"/>
</dbReference>
<dbReference type="AlphaFoldDB" id="A0AAN5ANN2"/>
<protein>
    <recommendedName>
        <fullName evidence="6">DUF4974 domain-containing protein</fullName>
    </recommendedName>
</protein>
<feature type="domain" description="Protein FecR C-terminal" evidence="3">
    <location>
        <begin position="262"/>
        <end position="323"/>
    </location>
</feature>
<keyword evidence="1" id="KW-0812">Transmembrane</keyword>
<feature type="transmembrane region" description="Helical" evidence="1">
    <location>
        <begin position="93"/>
        <end position="115"/>
    </location>
</feature>
<dbReference type="GO" id="GO:0016989">
    <property type="term" value="F:sigma factor antagonist activity"/>
    <property type="evidence" value="ECO:0007669"/>
    <property type="project" value="TreeGrafter"/>
</dbReference>
<reference evidence="4 5" key="1">
    <citation type="submission" date="2021-12" db="EMBL/GenBank/DDBJ databases">
        <title>Genome sequencing of bacteria with rrn-lacking chromosome and rrn-plasmid.</title>
        <authorList>
            <person name="Anda M."/>
            <person name="Iwasaki W."/>
        </authorList>
    </citation>
    <scope>NUCLEOTIDE SEQUENCE [LARGE SCALE GENOMIC DNA]</scope>
    <source>
        <strain evidence="4 5">NBRC 15940</strain>
    </source>
</reference>
<name>A0AAN5ANN2_9BACT</name>
<keyword evidence="1" id="KW-1133">Transmembrane helix</keyword>
<gene>
    <name evidence="4" type="ORF">PEDI_35800</name>
</gene>
<dbReference type="Pfam" id="PF16344">
    <property type="entry name" value="FecR_C"/>
    <property type="match status" value="1"/>
</dbReference>
<dbReference type="EMBL" id="BQKE01000002">
    <property type="protein sequence ID" value="GJM63028.1"/>
    <property type="molecule type" value="Genomic_DNA"/>
</dbReference>
<organism evidence="4 5">
    <name type="scientific">Persicobacter diffluens</name>
    <dbReference type="NCBI Taxonomy" id="981"/>
    <lineage>
        <taxon>Bacteria</taxon>
        <taxon>Pseudomonadati</taxon>
        <taxon>Bacteroidota</taxon>
        <taxon>Cytophagia</taxon>
        <taxon>Cytophagales</taxon>
        <taxon>Persicobacteraceae</taxon>
        <taxon>Persicobacter</taxon>
    </lineage>
</organism>
<evidence type="ECO:0000313" key="5">
    <source>
        <dbReference type="Proteomes" id="UP001310022"/>
    </source>
</evidence>
<sequence>MTGEHQYSEEKLIDYLKGRLSKAEEELLSKAREESGSLAEDLAVLEMIYSRKEELGLNINQYIRFNQINERIHQKEKAALNPQKGSAEISKKWAFGMAASLLLLLTFGLGSYHWWNEVPMIAVASQHEEIRELTLPDGSQLILYPNSEVRYPERFDEDIREIEFRGTGHFEVEANPEHPFSVVLANSEVRVLGTVFEVKAPVGGLEERVSLIEGVVNMRIDGNEKDLKLSPGESFRFDLPAGDFSVQPFDVQEVEARKQGSMLFHQTALQQVVADITDWYGIDIEVSDQLKNKRISGKFKTGSLSGMLQTLEVLSAGKIKKQQQRYLLE</sequence>
<evidence type="ECO:0000313" key="4">
    <source>
        <dbReference type="EMBL" id="GJM63028.1"/>
    </source>
</evidence>
<dbReference type="InterPro" id="IPR012373">
    <property type="entry name" value="Ferrdict_sens_TM"/>
</dbReference>
<evidence type="ECO:0008006" key="6">
    <source>
        <dbReference type="Google" id="ProtNLM"/>
    </source>
</evidence>
<dbReference type="RefSeq" id="WP_338238244.1">
    <property type="nucleotide sequence ID" value="NZ_BQKE01000002.1"/>
</dbReference>